<feature type="transmembrane region" description="Helical" evidence="1">
    <location>
        <begin position="12"/>
        <end position="36"/>
    </location>
</feature>
<proteinExistence type="predicted"/>
<name>A0A3E1NK19_9BACT</name>
<dbReference type="OrthoDB" id="7564746at2"/>
<dbReference type="AlphaFoldDB" id="A0A3E1NK19"/>
<evidence type="ECO:0000313" key="3">
    <source>
        <dbReference type="Proteomes" id="UP000261284"/>
    </source>
</evidence>
<keyword evidence="3" id="KW-1185">Reference proteome</keyword>
<dbReference type="EMBL" id="QTJU01000003">
    <property type="protein sequence ID" value="RFM28279.1"/>
    <property type="molecule type" value="Genomic_DNA"/>
</dbReference>
<accession>A0A3E1NK19</accession>
<keyword evidence="1" id="KW-0472">Membrane</keyword>
<dbReference type="RefSeq" id="WP_116847525.1">
    <property type="nucleotide sequence ID" value="NZ_QTJU01000003.1"/>
</dbReference>
<gene>
    <name evidence="2" type="ORF">DXN05_12260</name>
</gene>
<feature type="transmembrane region" description="Helical" evidence="1">
    <location>
        <begin position="131"/>
        <end position="149"/>
    </location>
</feature>
<comment type="caution">
    <text evidence="2">The sequence shown here is derived from an EMBL/GenBank/DDBJ whole genome shotgun (WGS) entry which is preliminary data.</text>
</comment>
<reference evidence="2 3" key="1">
    <citation type="submission" date="2018-08" db="EMBL/GenBank/DDBJ databases">
        <title>Chitinophagaceae sp. K23C18032701, a novel bacterium isolated from forest soil.</title>
        <authorList>
            <person name="Wang C."/>
        </authorList>
    </citation>
    <scope>NUCLEOTIDE SEQUENCE [LARGE SCALE GENOMIC DNA]</scope>
    <source>
        <strain evidence="2 3">K23C18032701</strain>
    </source>
</reference>
<evidence type="ECO:0000256" key="1">
    <source>
        <dbReference type="SAM" id="Phobius"/>
    </source>
</evidence>
<evidence type="ECO:0000313" key="2">
    <source>
        <dbReference type="EMBL" id="RFM28279.1"/>
    </source>
</evidence>
<sequence length="170" mass="18502">MQTNTKTVFYSTFITGILIAGTLDVTAAIVVYGYLANAQAFKILHSIASVLIGPSAFTGGWGTALLGLAIHFFIAACFTLLFIRLYNRSSWLRHNKTIGGLAYGSLVWCIMNLIVLPVFQHKMAHFTVESIAIGMAILMCCIGLPLAYITDYHVRKSITGEASSVHQKLA</sequence>
<organism evidence="2 3">
    <name type="scientific">Deminuibacter soli</name>
    <dbReference type="NCBI Taxonomy" id="2291815"/>
    <lineage>
        <taxon>Bacteria</taxon>
        <taxon>Pseudomonadati</taxon>
        <taxon>Bacteroidota</taxon>
        <taxon>Chitinophagia</taxon>
        <taxon>Chitinophagales</taxon>
        <taxon>Chitinophagaceae</taxon>
        <taxon>Deminuibacter</taxon>
    </lineage>
</organism>
<feature type="transmembrane region" description="Helical" evidence="1">
    <location>
        <begin position="68"/>
        <end position="86"/>
    </location>
</feature>
<keyword evidence="1" id="KW-1133">Transmembrane helix</keyword>
<dbReference type="Proteomes" id="UP000261284">
    <property type="component" value="Unassembled WGS sequence"/>
</dbReference>
<feature type="transmembrane region" description="Helical" evidence="1">
    <location>
        <begin position="98"/>
        <end position="119"/>
    </location>
</feature>
<keyword evidence="1" id="KW-0812">Transmembrane</keyword>
<protein>
    <submittedName>
        <fullName evidence="2">DUF1440 domain-containing protein</fullName>
    </submittedName>
</protein>